<gene>
    <name evidence="2" type="ORF">B296_00008334</name>
</gene>
<evidence type="ECO:0000313" key="2">
    <source>
        <dbReference type="EMBL" id="RRT53215.1"/>
    </source>
</evidence>
<feature type="region of interest" description="Disordered" evidence="1">
    <location>
        <begin position="1"/>
        <end position="23"/>
    </location>
</feature>
<dbReference type="EMBL" id="AMZH03011250">
    <property type="protein sequence ID" value="RRT53215.1"/>
    <property type="molecule type" value="Genomic_DNA"/>
</dbReference>
<reference evidence="2 3" key="1">
    <citation type="journal article" date="2014" name="Agronomy (Basel)">
        <title>A Draft Genome Sequence for Ensete ventricosum, the Drought-Tolerant Tree Against Hunger.</title>
        <authorList>
            <person name="Harrison J."/>
            <person name="Moore K.A."/>
            <person name="Paszkiewicz K."/>
            <person name="Jones T."/>
            <person name="Grant M."/>
            <person name="Ambacheew D."/>
            <person name="Muzemil S."/>
            <person name="Studholme D.J."/>
        </authorList>
    </citation>
    <scope>NUCLEOTIDE SEQUENCE [LARGE SCALE GENOMIC DNA]</scope>
</reference>
<accession>A0A426YNB7</accession>
<evidence type="ECO:0000256" key="1">
    <source>
        <dbReference type="SAM" id="MobiDB-lite"/>
    </source>
</evidence>
<comment type="caution">
    <text evidence="2">The sequence shown here is derived from an EMBL/GenBank/DDBJ whole genome shotgun (WGS) entry which is preliminary data.</text>
</comment>
<feature type="region of interest" description="Disordered" evidence="1">
    <location>
        <begin position="40"/>
        <end position="101"/>
    </location>
</feature>
<feature type="compositionally biased region" description="Basic and acidic residues" evidence="1">
    <location>
        <begin position="40"/>
        <end position="53"/>
    </location>
</feature>
<feature type="region of interest" description="Disordered" evidence="1">
    <location>
        <begin position="200"/>
        <end position="227"/>
    </location>
</feature>
<proteinExistence type="predicted"/>
<evidence type="ECO:0000313" key="3">
    <source>
        <dbReference type="Proteomes" id="UP000287651"/>
    </source>
</evidence>
<sequence length="227" mass="25209">MPPQDQTPMKEADLEPMSRNLKEGDHYIVHHGEGLTSVDFDDHVNLAEKDGAGRLDPVGSDPGEHGRRPRSPLAEVATPGGSRCSGDRRSPTTSTARPTDLKGHIVEEGEAEVIGARGDAVGVSMTGLGNDYFKTGDATSSFTGARRWKERAAAMAGKGYDYNFWSRREGRGGRRRQKERAAVLMRQWWCMRKMASCIRTPQQKSEEVDDNGSRGSRRRRRVVVDKR</sequence>
<name>A0A426YNB7_ENSVE</name>
<protein>
    <submittedName>
        <fullName evidence="2">Uncharacterized protein</fullName>
    </submittedName>
</protein>
<dbReference type="AlphaFoldDB" id="A0A426YNB7"/>
<organism evidence="2 3">
    <name type="scientific">Ensete ventricosum</name>
    <name type="common">Abyssinian banana</name>
    <name type="synonym">Musa ensete</name>
    <dbReference type="NCBI Taxonomy" id="4639"/>
    <lineage>
        <taxon>Eukaryota</taxon>
        <taxon>Viridiplantae</taxon>
        <taxon>Streptophyta</taxon>
        <taxon>Embryophyta</taxon>
        <taxon>Tracheophyta</taxon>
        <taxon>Spermatophyta</taxon>
        <taxon>Magnoliopsida</taxon>
        <taxon>Liliopsida</taxon>
        <taxon>Zingiberales</taxon>
        <taxon>Musaceae</taxon>
        <taxon>Ensete</taxon>
    </lineage>
</organism>
<dbReference type="Proteomes" id="UP000287651">
    <property type="component" value="Unassembled WGS sequence"/>
</dbReference>